<dbReference type="Proteomes" id="UP000192391">
    <property type="component" value="Chromosome"/>
</dbReference>
<sequence>MEEKVSKNDYSNLGEEIKSIVKEAINSTDFKQLNKNISNTVNSALEEVKKGVQRGKAVWYETNARIDDEEETETETQVVERPLRAPVAKSPAGKISSIIMMILGYFGIGFSAFVLAAVGIAVGISGSLIAMGVSMGVLIPLLIICIILAVTGTKSRGRVKRFYEYVRTLNGQAYISVKQLASSVGKNDKFVVKDLLRMIRSGMFPEGRINDEKTYLLLSDEAYDAYEKYEEGVRLREREERRLKEEVERQQRMEAQNPILKETRLLIEEGKESIEQIREANEAISGEVISQKLDRLEIILCKIFEYVENHTDELPETRKFMGYYLPTTLKLVNAYREMDAEPIQGENIRSAKHEIEATLDTINYAFENLLDSFYQDKAMDISTDITVLETMLAQEGLTEKDFNTGGK</sequence>
<evidence type="ECO:0000256" key="1">
    <source>
        <dbReference type="SAM" id="Coils"/>
    </source>
</evidence>
<feature type="coiled-coil region" evidence="1">
    <location>
        <begin position="226"/>
        <end position="280"/>
    </location>
</feature>
<protein>
    <recommendedName>
        <fullName evidence="5">5-bromo-4-chloroindolyl phosphate hydrolysis protein</fullName>
    </recommendedName>
</protein>
<evidence type="ECO:0000313" key="3">
    <source>
        <dbReference type="EMBL" id="ARD67958.1"/>
    </source>
</evidence>
<feature type="transmembrane region" description="Helical" evidence="2">
    <location>
        <begin position="128"/>
        <end position="151"/>
    </location>
</feature>
<feature type="transmembrane region" description="Helical" evidence="2">
    <location>
        <begin position="98"/>
        <end position="122"/>
    </location>
</feature>
<evidence type="ECO:0000313" key="4">
    <source>
        <dbReference type="Proteomes" id="UP000192391"/>
    </source>
</evidence>
<gene>
    <name evidence="3" type="ORF">B2M23_10600</name>
</gene>
<evidence type="ECO:0000256" key="2">
    <source>
        <dbReference type="SAM" id="Phobius"/>
    </source>
</evidence>
<reference evidence="4" key="1">
    <citation type="journal article" date="2017" name="Sci. Rep.">
        <title>Determination of the Genome and Primary Transcriptome of Syngas Fermenting Eubacterium limosum ATCC 8486.</title>
        <authorList>
            <person name="Song Y."/>
            <person name="Shin J."/>
            <person name="Jeong Y."/>
            <person name="Jin S."/>
            <person name="Lee J.K."/>
            <person name="Kim D.R."/>
            <person name="Kim S.C."/>
            <person name="Cho S."/>
            <person name="Cho B.K."/>
        </authorList>
    </citation>
    <scope>NUCLEOTIDE SEQUENCE [LARGE SCALE GENOMIC DNA]</scope>
    <source>
        <strain evidence="4">ATCC 8486</strain>
    </source>
</reference>
<keyword evidence="2" id="KW-0812">Transmembrane</keyword>
<dbReference type="InterPro" id="IPR018770">
    <property type="entry name" value="ChloroindolylP_hydrolase"/>
</dbReference>
<dbReference type="EMBL" id="CP019962">
    <property type="protein sequence ID" value="ARD67958.1"/>
    <property type="molecule type" value="Genomic_DNA"/>
</dbReference>
<dbReference type="Pfam" id="PF10112">
    <property type="entry name" value="Halogen_Hydrol"/>
    <property type="match status" value="1"/>
</dbReference>
<dbReference type="AlphaFoldDB" id="A0AAC9QYV4"/>
<keyword evidence="2" id="KW-0472">Membrane</keyword>
<keyword evidence="1" id="KW-0175">Coiled coil</keyword>
<accession>A0AAC9QYV4</accession>
<keyword evidence="2" id="KW-1133">Transmembrane helix</keyword>
<name>A0AAC9QYV4_EUBLI</name>
<dbReference type="KEGG" id="elim:B2M23_10600"/>
<proteinExistence type="predicted"/>
<organism evidence="3 4">
    <name type="scientific">Eubacterium limosum</name>
    <dbReference type="NCBI Taxonomy" id="1736"/>
    <lineage>
        <taxon>Bacteria</taxon>
        <taxon>Bacillati</taxon>
        <taxon>Bacillota</taxon>
        <taxon>Clostridia</taxon>
        <taxon>Eubacteriales</taxon>
        <taxon>Eubacteriaceae</taxon>
        <taxon>Eubacterium</taxon>
    </lineage>
</organism>
<evidence type="ECO:0008006" key="5">
    <source>
        <dbReference type="Google" id="ProtNLM"/>
    </source>
</evidence>